<evidence type="ECO:0000259" key="13">
    <source>
        <dbReference type="PROSITE" id="PS50109"/>
    </source>
</evidence>
<organism evidence="15 16">
    <name type="scientific">Marvinbryantia formatexigens DSM 14469</name>
    <dbReference type="NCBI Taxonomy" id="478749"/>
    <lineage>
        <taxon>Bacteria</taxon>
        <taxon>Bacillati</taxon>
        <taxon>Bacillota</taxon>
        <taxon>Clostridia</taxon>
        <taxon>Lachnospirales</taxon>
        <taxon>Lachnospiraceae</taxon>
        <taxon>Marvinbryantia</taxon>
    </lineage>
</organism>
<dbReference type="PRINTS" id="PR00344">
    <property type="entry name" value="BCTRLSENSOR"/>
</dbReference>
<keyword evidence="11 12" id="KW-0472">Membrane</keyword>
<dbReference type="GO" id="GO:0005524">
    <property type="term" value="F:ATP binding"/>
    <property type="evidence" value="ECO:0007669"/>
    <property type="project" value="UniProtKB-KW"/>
</dbReference>
<dbReference type="InterPro" id="IPR003660">
    <property type="entry name" value="HAMP_dom"/>
</dbReference>
<evidence type="ECO:0000256" key="5">
    <source>
        <dbReference type="ARBA" id="ARBA00022553"/>
    </source>
</evidence>
<keyword evidence="6" id="KW-0808">Transferase</keyword>
<keyword evidence="8 15" id="KW-0418">Kinase</keyword>
<dbReference type="CDD" id="cd06225">
    <property type="entry name" value="HAMP"/>
    <property type="match status" value="1"/>
</dbReference>
<evidence type="ECO:0000256" key="3">
    <source>
        <dbReference type="ARBA" id="ARBA00012438"/>
    </source>
</evidence>
<feature type="domain" description="Histidine kinase" evidence="13">
    <location>
        <begin position="137"/>
        <end position="351"/>
    </location>
</feature>
<dbReference type="InterPro" id="IPR050736">
    <property type="entry name" value="Sensor_HK_Regulatory"/>
</dbReference>
<dbReference type="Pfam" id="PF02518">
    <property type="entry name" value="HATPase_c"/>
    <property type="match status" value="1"/>
</dbReference>
<evidence type="ECO:0000256" key="2">
    <source>
        <dbReference type="ARBA" id="ARBA00004236"/>
    </source>
</evidence>
<keyword evidence="4" id="KW-1003">Cell membrane</keyword>
<evidence type="ECO:0000256" key="10">
    <source>
        <dbReference type="ARBA" id="ARBA00023012"/>
    </source>
</evidence>
<evidence type="ECO:0000256" key="12">
    <source>
        <dbReference type="SAM" id="Phobius"/>
    </source>
</evidence>
<keyword evidence="16" id="KW-1185">Reference proteome</keyword>
<dbReference type="PANTHER" id="PTHR43711:SF1">
    <property type="entry name" value="HISTIDINE KINASE 1"/>
    <property type="match status" value="1"/>
</dbReference>
<keyword evidence="7" id="KW-0547">Nucleotide-binding</keyword>
<dbReference type="GO" id="GO:0000155">
    <property type="term" value="F:phosphorelay sensor kinase activity"/>
    <property type="evidence" value="ECO:0007669"/>
    <property type="project" value="InterPro"/>
</dbReference>
<dbReference type="CDD" id="cd00082">
    <property type="entry name" value="HisKA"/>
    <property type="match status" value="1"/>
</dbReference>
<dbReference type="SUPFAM" id="SSF55874">
    <property type="entry name" value="ATPase domain of HSP90 chaperone/DNA topoisomerase II/histidine kinase"/>
    <property type="match status" value="1"/>
</dbReference>
<dbReference type="InterPro" id="IPR003594">
    <property type="entry name" value="HATPase_dom"/>
</dbReference>
<dbReference type="Gene3D" id="6.10.340.10">
    <property type="match status" value="1"/>
</dbReference>
<dbReference type="STRING" id="168384.SAMN05660368_01848"/>
<evidence type="ECO:0000256" key="8">
    <source>
        <dbReference type="ARBA" id="ARBA00022777"/>
    </source>
</evidence>
<feature type="domain" description="HAMP" evidence="14">
    <location>
        <begin position="77"/>
        <end position="129"/>
    </location>
</feature>
<dbReference type="SMART" id="SM00304">
    <property type="entry name" value="HAMP"/>
    <property type="match status" value="1"/>
</dbReference>
<evidence type="ECO:0000259" key="14">
    <source>
        <dbReference type="PROSITE" id="PS50885"/>
    </source>
</evidence>
<feature type="transmembrane region" description="Helical" evidence="12">
    <location>
        <begin position="21"/>
        <end position="47"/>
    </location>
</feature>
<dbReference type="OrthoDB" id="9813151at2"/>
<dbReference type="InterPro" id="IPR004358">
    <property type="entry name" value="Sig_transdc_His_kin-like_C"/>
</dbReference>
<dbReference type="EMBL" id="ACCL02000017">
    <property type="protein sequence ID" value="EET59548.1"/>
    <property type="molecule type" value="Genomic_DNA"/>
</dbReference>
<dbReference type="Gene3D" id="1.10.287.130">
    <property type="match status" value="1"/>
</dbReference>
<evidence type="ECO:0000256" key="9">
    <source>
        <dbReference type="ARBA" id="ARBA00022840"/>
    </source>
</evidence>
<dbReference type="SUPFAM" id="SSF47384">
    <property type="entry name" value="Homodimeric domain of signal transducing histidine kinase"/>
    <property type="match status" value="1"/>
</dbReference>
<dbReference type="FunFam" id="3.30.565.10:FF:000023">
    <property type="entry name" value="PAS domain-containing sensor histidine kinase"/>
    <property type="match status" value="1"/>
</dbReference>
<proteinExistence type="predicted"/>
<keyword evidence="10" id="KW-0902">Two-component regulatory system</keyword>
<evidence type="ECO:0000256" key="6">
    <source>
        <dbReference type="ARBA" id="ARBA00022679"/>
    </source>
</evidence>
<dbReference type="AlphaFoldDB" id="C6LIG6"/>
<accession>C6LIG6</accession>
<keyword evidence="5" id="KW-0597">Phosphoprotein</keyword>
<comment type="catalytic activity">
    <reaction evidence="1">
        <text>ATP + protein L-histidine = ADP + protein N-phospho-L-histidine.</text>
        <dbReference type="EC" id="2.7.13.3"/>
    </reaction>
</comment>
<dbReference type="GO" id="GO:0005886">
    <property type="term" value="C:plasma membrane"/>
    <property type="evidence" value="ECO:0007669"/>
    <property type="project" value="UniProtKB-SubCell"/>
</dbReference>
<name>C6LIG6_9FIRM</name>
<dbReference type="PROSITE" id="PS50885">
    <property type="entry name" value="HAMP"/>
    <property type="match status" value="1"/>
</dbReference>
<evidence type="ECO:0000256" key="11">
    <source>
        <dbReference type="ARBA" id="ARBA00023136"/>
    </source>
</evidence>
<evidence type="ECO:0000256" key="1">
    <source>
        <dbReference type="ARBA" id="ARBA00000085"/>
    </source>
</evidence>
<sequence>MKNARNNSASGQPYKIKVLQAKWIFFLSAAVVIGGIMSFGLLAFLFLDLNRETSIYMLGMILPMTFIVIFCLYFILKAMEKRISRLLLAITEVADGNLDVVIDTRGAEEYRDIYESFNRMTKELRSTKEEMDSFVNNLAHEFKTPITSISGFADYLYQTGGSIETEERMQFLKLISDQAQRLSSLSQNTLLLSKLEACQIVTEKETFALGEQIKQCVILLLRQFDEKHITVDIPEEFDFDYCGNKELMEQVWINLLNNALKFTPEGGTVTVRCARTDSSLKISVADTGVGMNQETQERIFDKYYQNDTSSLTKGNGIGLSIVRRITELCGGSIAVESQPGCGSTFMVFLPV</sequence>
<dbReference type="Pfam" id="PF00512">
    <property type="entry name" value="HisKA"/>
    <property type="match status" value="1"/>
</dbReference>
<evidence type="ECO:0000256" key="4">
    <source>
        <dbReference type="ARBA" id="ARBA00022475"/>
    </source>
</evidence>
<dbReference type="Pfam" id="PF00672">
    <property type="entry name" value="HAMP"/>
    <property type="match status" value="1"/>
</dbReference>
<evidence type="ECO:0000256" key="7">
    <source>
        <dbReference type="ARBA" id="ARBA00022741"/>
    </source>
</evidence>
<dbReference type="InterPro" id="IPR036890">
    <property type="entry name" value="HATPase_C_sf"/>
</dbReference>
<dbReference type="PANTHER" id="PTHR43711">
    <property type="entry name" value="TWO-COMPONENT HISTIDINE KINASE"/>
    <property type="match status" value="1"/>
</dbReference>
<evidence type="ECO:0000313" key="15">
    <source>
        <dbReference type="EMBL" id="EET59548.1"/>
    </source>
</evidence>
<protein>
    <recommendedName>
        <fullName evidence="3">histidine kinase</fullName>
        <ecNumber evidence="3">2.7.13.3</ecNumber>
    </recommendedName>
</protein>
<dbReference type="SMART" id="SM00387">
    <property type="entry name" value="HATPase_c"/>
    <property type="match status" value="1"/>
</dbReference>
<dbReference type="SMART" id="SM00388">
    <property type="entry name" value="HisKA"/>
    <property type="match status" value="1"/>
</dbReference>
<feature type="transmembrane region" description="Helical" evidence="12">
    <location>
        <begin position="53"/>
        <end position="76"/>
    </location>
</feature>
<dbReference type="Proteomes" id="UP000005561">
    <property type="component" value="Unassembled WGS sequence"/>
</dbReference>
<reference evidence="15" key="1">
    <citation type="submission" date="2009-07" db="EMBL/GenBank/DDBJ databases">
        <authorList>
            <person name="Weinstock G."/>
            <person name="Sodergren E."/>
            <person name="Clifton S."/>
            <person name="Fulton L."/>
            <person name="Fulton B."/>
            <person name="Courtney L."/>
            <person name="Fronick C."/>
            <person name="Harrison M."/>
            <person name="Strong C."/>
            <person name="Farmer C."/>
            <person name="Delahaunty K."/>
            <person name="Markovic C."/>
            <person name="Hall O."/>
            <person name="Minx P."/>
            <person name="Tomlinson C."/>
            <person name="Mitreva M."/>
            <person name="Nelson J."/>
            <person name="Hou S."/>
            <person name="Wollam A."/>
            <person name="Pepin K.H."/>
            <person name="Johnson M."/>
            <person name="Bhonagiri V."/>
            <person name="Nash W.E."/>
            <person name="Warren W."/>
            <person name="Chinwalla A."/>
            <person name="Mardis E.R."/>
            <person name="Wilson R.K."/>
        </authorList>
    </citation>
    <scope>NUCLEOTIDE SEQUENCE [LARGE SCALE GENOMIC DNA]</scope>
    <source>
        <strain evidence="15">DSM 14469</strain>
    </source>
</reference>
<dbReference type="SUPFAM" id="SSF158472">
    <property type="entry name" value="HAMP domain-like"/>
    <property type="match status" value="1"/>
</dbReference>
<keyword evidence="9" id="KW-0067">ATP-binding</keyword>
<dbReference type="eggNOG" id="COG2205">
    <property type="taxonomic scope" value="Bacteria"/>
</dbReference>
<dbReference type="RefSeq" id="WP_006863178.1">
    <property type="nucleotide sequence ID" value="NZ_ACCL02000017.1"/>
</dbReference>
<dbReference type="InterPro" id="IPR005467">
    <property type="entry name" value="His_kinase_dom"/>
</dbReference>
<gene>
    <name evidence="15" type="ORF">BRYFOR_08404</name>
</gene>
<dbReference type="Gene3D" id="3.30.565.10">
    <property type="entry name" value="Histidine kinase-like ATPase, C-terminal domain"/>
    <property type="match status" value="1"/>
</dbReference>
<comment type="caution">
    <text evidence="15">The sequence shown here is derived from an EMBL/GenBank/DDBJ whole genome shotgun (WGS) entry which is preliminary data.</text>
</comment>
<dbReference type="InterPro" id="IPR003661">
    <property type="entry name" value="HisK_dim/P_dom"/>
</dbReference>
<keyword evidence="12" id="KW-1133">Transmembrane helix</keyword>
<comment type="subcellular location">
    <subcellularLocation>
        <location evidence="2">Cell membrane</location>
    </subcellularLocation>
</comment>
<dbReference type="InterPro" id="IPR036097">
    <property type="entry name" value="HisK_dim/P_sf"/>
</dbReference>
<dbReference type="EC" id="2.7.13.3" evidence="3"/>
<keyword evidence="12" id="KW-0812">Transmembrane</keyword>
<dbReference type="PROSITE" id="PS50109">
    <property type="entry name" value="HIS_KIN"/>
    <property type="match status" value="1"/>
</dbReference>
<evidence type="ECO:0000313" key="16">
    <source>
        <dbReference type="Proteomes" id="UP000005561"/>
    </source>
</evidence>